<reference evidence="5 6" key="1">
    <citation type="submission" date="2012-05" db="EMBL/GenBank/DDBJ databases">
        <title>Recombination and specialization in a pathogen metapopulation.</title>
        <authorList>
            <person name="Gardiner A."/>
            <person name="Kemen E."/>
            <person name="Schultz-Larsen T."/>
            <person name="MacLean D."/>
            <person name="Van Oosterhout C."/>
            <person name="Jones J.D.G."/>
        </authorList>
    </citation>
    <scope>NUCLEOTIDE SEQUENCE [LARGE SCALE GENOMIC DNA]</scope>
    <source>
        <strain evidence="5 6">Ac Nc2</strain>
    </source>
</reference>
<keyword evidence="6" id="KW-1185">Reference proteome</keyword>
<keyword evidence="3" id="KW-0624">Polysaccharide degradation</keyword>
<evidence type="ECO:0000256" key="4">
    <source>
        <dbReference type="SAM" id="Phobius"/>
    </source>
</evidence>
<gene>
    <name evidence="5" type="ORF">BN9_080440</name>
</gene>
<keyword evidence="1" id="KW-0136">Cellulose degradation</keyword>
<accession>A0A024FT82</accession>
<evidence type="ECO:0000256" key="3">
    <source>
        <dbReference type="ARBA" id="ARBA00023326"/>
    </source>
</evidence>
<dbReference type="AlphaFoldDB" id="A0A024FT82"/>
<dbReference type="OrthoDB" id="442731at2759"/>
<evidence type="ECO:0000256" key="1">
    <source>
        <dbReference type="ARBA" id="ARBA00023001"/>
    </source>
</evidence>
<keyword evidence="4" id="KW-1133">Transmembrane helix</keyword>
<evidence type="ECO:0000313" key="5">
    <source>
        <dbReference type="EMBL" id="CCI10206.1"/>
    </source>
</evidence>
<dbReference type="InterPro" id="IPR017853">
    <property type="entry name" value="GH"/>
</dbReference>
<dbReference type="Gene3D" id="3.20.20.80">
    <property type="entry name" value="Glycosidases"/>
    <property type="match status" value="1"/>
</dbReference>
<dbReference type="EMBL" id="CAIX01000150">
    <property type="protein sequence ID" value="CCI10206.1"/>
    <property type="molecule type" value="Genomic_DNA"/>
</dbReference>
<dbReference type="GO" id="GO:0030245">
    <property type="term" value="P:cellulose catabolic process"/>
    <property type="evidence" value="ECO:0007669"/>
    <property type="project" value="UniProtKB-KW"/>
</dbReference>
<keyword evidence="4" id="KW-0472">Membrane</keyword>
<sequence>MASTAAGRSSVSAARTSEVERIIATADVAADYPGKAVKYRGRRSTWPGALGLLLFFAGSIGGLTYFGIQKRNQVRYGTASDAAILDMYGSGTRIPDGRMPQPDPDVVVLNPAEYQDSMCEQPNYITKKNRIVAQFKSGREVIMNIKGVNWLGMQDNKYVPKGLWDGKKDGNTLTRYAIFLSDNGFNAVRLALSVDAALRNVVPDETLINTKSNRALKTSRYIPLLSSIIQGLGVYHIAVVLNFQVLSALVKESGLWEGSSIKLADTQKAISNLANELCNSKHYNIIGIDLKDNVAMATWGDKSESDWAQAATTLGNHVIRECPRWLVFVQGIEGPSRRNSFVAEDGSEKIVRLKYFTGSDLSGVATAPIVLKKKGKLVYSPKYFTSSYQLLDFFFSGGTPKGGLLMDYVESTNATLKKNVDLSMEYMFGSALASDSAVVLSSFGGLVGSLDRTELKTSTRIIEILISKMQNRTGGLAGGFWWQLNPDAVYPYRAPDLANGTKAGLLLESWKVANMPVLRELEKMAAVPNVNFVPCV</sequence>
<dbReference type="InParanoid" id="A0A024FT82"/>
<dbReference type="STRING" id="65357.A0A024FT82"/>
<comment type="caution">
    <text evidence="5">The sequence shown here is derived from an EMBL/GenBank/DDBJ whole genome shotgun (WGS) entry which is preliminary data.</text>
</comment>
<dbReference type="PANTHER" id="PTHR35923:SF2">
    <property type="entry name" value="ENDOGLUCANASE"/>
    <property type="match status" value="1"/>
</dbReference>
<keyword evidence="4" id="KW-0812">Transmembrane</keyword>
<proteinExistence type="predicted"/>
<dbReference type="PANTHER" id="PTHR35923">
    <property type="entry name" value="MAJOR EXTRACELLULAR ENDOGLUCANASE"/>
    <property type="match status" value="1"/>
</dbReference>
<dbReference type="Proteomes" id="UP000053237">
    <property type="component" value="Unassembled WGS sequence"/>
</dbReference>
<protein>
    <submittedName>
        <fullName evidence="5">Uncharacterized protein</fullName>
    </submittedName>
</protein>
<organism evidence="5 6">
    <name type="scientific">Albugo candida</name>
    <dbReference type="NCBI Taxonomy" id="65357"/>
    <lineage>
        <taxon>Eukaryota</taxon>
        <taxon>Sar</taxon>
        <taxon>Stramenopiles</taxon>
        <taxon>Oomycota</taxon>
        <taxon>Peronosporomycetes</taxon>
        <taxon>Albuginales</taxon>
        <taxon>Albuginaceae</taxon>
        <taxon>Albugo</taxon>
    </lineage>
</organism>
<feature type="transmembrane region" description="Helical" evidence="4">
    <location>
        <begin position="48"/>
        <end position="68"/>
    </location>
</feature>
<dbReference type="SUPFAM" id="SSF51445">
    <property type="entry name" value="(Trans)glycosidases"/>
    <property type="match status" value="1"/>
</dbReference>
<evidence type="ECO:0000256" key="2">
    <source>
        <dbReference type="ARBA" id="ARBA00023277"/>
    </source>
</evidence>
<keyword evidence="2" id="KW-0119">Carbohydrate metabolism</keyword>
<evidence type="ECO:0000313" key="6">
    <source>
        <dbReference type="Proteomes" id="UP000053237"/>
    </source>
</evidence>
<name>A0A024FT82_9STRA</name>